<accession>A0A9W9A7A4</accession>
<comment type="caution">
    <text evidence="2">The sequence shown here is derived from an EMBL/GenBank/DDBJ whole genome shotgun (WGS) entry which is preliminary data.</text>
</comment>
<protein>
    <submittedName>
        <fullName evidence="2">Uncharacterized protein</fullName>
    </submittedName>
</protein>
<name>A0A9W9A7A4_9AGAR</name>
<keyword evidence="1" id="KW-1133">Transmembrane helix</keyword>
<keyword evidence="3" id="KW-1185">Reference proteome</keyword>
<evidence type="ECO:0000313" key="3">
    <source>
        <dbReference type="Proteomes" id="UP001150266"/>
    </source>
</evidence>
<sequence length="97" mass="11155">MMIWPKVESSRIDESAFQGSARPRNQKIFGRQGRDILCMKAVFFIILCHLSFPWSSTLVHKTSVSSIYLHWNLLVGDIMVSIGLPLVLILWYSCSWP</sequence>
<proteinExistence type="predicted"/>
<keyword evidence="1" id="KW-0812">Transmembrane</keyword>
<organism evidence="2 3">
    <name type="scientific">Lentinula aciculospora</name>
    <dbReference type="NCBI Taxonomy" id="153920"/>
    <lineage>
        <taxon>Eukaryota</taxon>
        <taxon>Fungi</taxon>
        <taxon>Dikarya</taxon>
        <taxon>Basidiomycota</taxon>
        <taxon>Agaricomycotina</taxon>
        <taxon>Agaricomycetes</taxon>
        <taxon>Agaricomycetidae</taxon>
        <taxon>Agaricales</taxon>
        <taxon>Marasmiineae</taxon>
        <taxon>Omphalotaceae</taxon>
        <taxon>Lentinula</taxon>
    </lineage>
</organism>
<feature type="transmembrane region" description="Helical" evidence="1">
    <location>
        <begin position="68"/>
        <end position="92"/>
    </location>
</feature>
<gene>
    <name evidence="2" type="ORF">J3R30DRAFT_3509230</name>
</gene>
<feature type="transmembrane region" description="Helical" evidence="1">
    <location>
        <begin position="37"/>
        <end position="56"/>
    </location>
</feature>
<dbReference type="EMBL" id="JAOTPV010000016">
    <property type="protein sequence ID" value="KAJ4474457.1"/>
    <property type="molecule type" value="Genomic_DNA"/>
</dbReference>
<evidence type="ECO:0000256" key="1">
    <source>
        <dbReference type="SAM" id="Phobius"/>
    </source>
</evidence>
<dbReference type="AlphaFoldDB" id="A0A9W9A7A4"/>
<dbReference type="Proteomes" id="UP001150266">
    <property type="component" value="Unassembled WGS sequence"/>
</dbReference>
<evidence type="ECO:0000313" key="2">
    <source>
        <dbReference type="EMBL" id="KAJ4474457.1"/>
    </source>
</evidence>
<reference evidence="2" key="1">
    <citation type="submission" date="2022-08" db="EMBL/GenBank/DDBJ databases">
        <title>A Global Phylogenomic Analysis of the Shiitake Genus Lentinula.</title>
        <authorList>
            <consortium name="DOE Joint Genome Institute"/>
            <person name="Sierra-Patev S."/>
            <person name="Min B."/>
            <person name="Naranjo-Ortiz M."/>
            <person name="Looney B."/>
            <person name="Konkel Z."/>
            <person name="Slot J.C."/>
            <person name="Sakamoto Y."/>
            <person name="Steenwyk J.L."/>
            <person name="Rokas A."/>
            <person name="Carro J."/>
            <person name="Camarero S."/>
            <person name="Ferreira P."/>
            <person name="Molpeceres G."/>
            <person name="Ruiz-Duenas F.J."/>
            <person name="Serrano A."/>
            <person name="Henrissat B."/>
            <person name="Drula E."/>
            <person name="Hughes K.W."/>
            <person name="Mata J.L."/>
            <person name="Ishikawa N.K."/>
            <person name="Vargas-Isla R."/>
            <person name="Ushijima S."/>
            <person name="Smith C.A."/>
            <person name="Ahrendt S."/>
            <person name="Andreopoulos W."/>
            <person name="He G."/>
            <person name="Labutti K."/>
            <person name="Lipzen A."/>
            <person name="Ng V."/>
            <person name="Riley R."/>
            <person name="Sandor L."/>
            <person name="Barry K."/>
            <person name="Martinez A.T."/>
            <person name="Xiao Y."/>
            <person name="Gibbons J.G."/>
            <person name="Terashima K."/>
            <person name="Grigoriev I.V."/>
            <person name="Hibbett D.S."/>
        </authorList>
    </citation>
    <scope>NUCLEOTIDE SEQUENCE</scope>
    <source>
        <strain evidence="2">JLM2183</strain>
    </source>
</reference>
<keyword evidence="1" id="KW-0472">Membrane</keyword>